<proteinExistence type="predicted"/>
<protein>
    <submittedName>
        <fullName evidence="2">Uncharacterized protein</fullName>
    </submittedName>
</protein>
<evidence type="ECO:0000313" key="3">
    <source>
        <dbReference type="Proteomes" id="UP000288587"/>
    </source>
</evidence>
<keyword evidence="1" id="KW-1133">Transmembrane helix</keyword>
<name>A0A3S2UY94_9BURK</name>
<keyword evidence="3" id="KW-1185">Reference proteome</keyword>
<gene>
    <name evidence="2" type="ORF">EOD73_03175</name>
</gene>
<dbReference type="OrthoDB" id="9152588at2"/>
<sequence length="369" mass="39522">MNRSPVRGTSLVEALIALVVMAVGMLAALGLQARLRGHADEVRQGLVALQLAQQTLDDAQADWALNDTGPPSPQHTTVEREGARFDVRRSVSAIGTSGWALQAEVRWDGRSGPEQAVLQHVLSAGGPSLWAALVEGPLGGSPQWASPTGHAGIPPQAQRLSPQRLWLRASATARWGWLIESHSGRVTHTCESSGEPDLARLAQADAALCTPQSQPSVLVSGHVRLSRAGSADEADDEVPDLGVQLHLTSEPHLSPPVCTVQRKRTVVDYQCAVLLRSPSLQDPSAYWSGRTDLTGLPFGDGGFRVCRHTGDRNGNGEIDNDEHPASYRRVQASLRHQHFLLVPHALPCPRGVVGAGDALRHTATEQHQP</sequence>
<keyword evidence="1" id="KW-0472">Membrane</keyword>
<organism evidence="2 3">
    <name type="scientific">Inhella crocodyli</name>
    <dbReference type="NCBI Taxonomy" id="2499851"/>
    <lineage>
        <taxon>Bacteria</taxon>
        <taxon>Pseudomonadati</taxon>
        <taxon>Pseudomonadota</taxon>
        <taxon>Betaproteobacteria</taxon>
        <taxon>Burkholderiales</taxon>
        <taxon>Sphaerotilaceae</taxon>
        <taxon>Inhella</taxon>
    </lineage>
</organism>
<keyword evidence="1" id="KW-0812">Transmembrane</keyword>
<feature type="transmembrane region" description="Helical" evidence="1">
    <location>
        <begin position="12"/>
        <end position="31"/>
    </location>
</feature>
<comment type="caution">
    <text evidence="2">The sequence shown here is derived from an EMBL/GenBank/DDBJ whole genome shotgun (WGS) entry which is preliminary data.</text>
</comment>
<dbReference type="AlphaFoldDB" id="A0A3S2UY94"/>
<accession>A0A3S2UY94</accession>
<evidence type="ECO:0000256" key="1">
    <source>
        <dbReference type="SAM" id="Phobius"/>
    </source>
</evidence>
<dbReference type="EMBL" id="SACM01000001">
    <property type="protein sequence ID" value="RVT88026.1"/>
    <property type="molecule type" value="Genomic_DNA"/>
</dbReference>
<reference evidence="2 3" key="1">
    <citation type="submission" date="2019-01" db="EMBL/GenBank/DDBJ databases">
        <authorList>
            <person name="Chen W.-M."/>
        </authorList>
    </citation>
    <scope>NUCLEOTIDE SEQUENCE [LARGE SCALE GENOMIC DNA]</scope>
    <source>
        <strain evidence="2 3">CCP-18</strain>
    </source>
</reference>
<dbReference type="Proteomes" id="UP000288587">
    <property type="component" value="Unassembled WGS sequence"/>
</dbReference>
<evidence type="ECO:0000313" key="2">
    <source>
        <dbReference type="EMBL" id="RVT88026.1"/>
    </source>
</evidence>
<dbReference type="RefSeq" id="WP_127680783.1">
    <property type="nucleotide sequence ID" value="NZ_SACM01000001.1"/>
</dbReference>